<proteinExistence type="predicted"/>
<keyword evidence="2" id="KW-1185">Reference proteome</keyword>
<reference evidence="1 2" key="1">
    <citation type="submission" date="2023-06" db="EMBL/GenBank/DDBJ databases">
        <title>Pelomonas sp. APW6 16S ribosomal RNA gene genome sequencing and assembly.</title>
        <authorList>
            <person name="Woo H."/>
        </authorList>
    </citation>
    <scope>NUCLEOTIDE SEQUENCE [LARGE SCALE GENOMIC DNA]</scope>
    <source>
        <strain evidence="1 2">APW6</strain>
    </source>
</reference>
<comment type="caution">
    <text evidence="1">The sequence shown here is derived from an EMBL/GenBank/DDBJ whole genome shotgun (WGS) entry which is preliminary data.</text>
</comment>
<organism evidence="1 2">
    <name type="scientific">Roseateles subflavus</name>
    <dbReference type="NCBI Taxonomy" id="3053353"/>
    <lineage>
        <taxon>Bacteria</taxon>
        <taxon>Pseudomonadati</taxon>
        <taxon>Pseudomonadota</taxon>
        <taxon>Betaproteobacteria</taxon>
        <taxon>Burkholderiales</taxon>
        <taxon>Sphaerotilaceae</taxon>
        <taxon>Roseateles</taxon>
    </lineage>
</organism>
<sequence>MGQYVVLPSTPSTDCGRFRAAVAVRRIQGGDGSPRTLALDKTFSSREAAKIIAVTQGWFQTPMPTAAAF</sequence>
<evidence type="ECO:0000313" key="2">
    <source>
        <dbReference type="Proteomes" id="UP001238603"/>
    </source>
</evidence>
<dbReference type="EMBL" id="JASVDS010000002">
    <property type="protein sequence ID" value="MDL5031726.1"/>
    <property type="molecule type" value="Genomic_DNA"/>
</dbReference>
<accession>A0ABT7LFU4</accession>
<protein>
    <submittedName>
        <fullName evidence="1">Uncharacterized protein</fullName>
    </submittedName>
</protein>
<evidence type="ECO:0000313" key="1">
    <source>
        <dbReference type="EMBL" id="MDL5031726.1"/>
    </source>
</evidence>
<gene>
    <name evidence="1" type="ORF">QRD43_07380</name>
</gene>
<name>A0ABT7LFU4_9BURK</name>
<dbReference type="Proteomes" id="UP001238603">
    <property type="component" value="Unassembled WGS sequence"/>
</dbReference>